<dbReference type="RefSeq" id="WP_243071921.1">
    <property type="nucleotide sequence ID" value="NZ_JAIVFL010000001.1"/>
</dbReference>
<organism evidence="2 3">
    <name type="scientific">Candidatus Mycolicibacterium alkanivorans</name>
    <dbReference type="NCBI Taxonomy" id="2954114"/>
    <lineage>
        <taxon>Bacteria</taxon>
        <taxon>Bacillati</taxon>
        <taxon>Actinomycetota</taxon>
        <taxon>Actinomycetes</taxon>
        <taxon>Mycobacteriales</taxon>
        <taxon>Mycobacteriaceae</taxon>
        <taxon>Mycolicibacterium</taxon>
    </lineage>
</organism>
<keyword evidence="3" id="KW-1185">Reference proteome</keyword>
<evidence type="ECO:0000256" key="1">
    <source>
        <dbReference type="SAM" id="MobiDB-lite"/>
    </source>
</evidence>
<proteinExistence type="predicted"/>
<name>A0ABS9YWN1_9MYCO</name>
<protein>
    <submittedName>
        <fullName evidence="2">Uncharacterized protein</fullName>
    </submittedName>
</protein>
<evidence type="ECO:0000313" key="2">
    <source>
        <dbReference type="EMBL" id="MCI4675629.1"/>
    </source>
</evidence>
<dbReference type="EMBL" id="JAIVFL010000001">
    <property type="protein sequence ID" value="MCI4675629.1"/>
    <property type="molecule type" value="Genomic_DNA"/>
</dbReference>
<evidence type="ECO:0000313" key="3">
    <source>
        <dbReference type="Proteomes" id="UP001139068"/>
    </source>
</evidence>
<comment type="caution">
    <text evidence="2">The sequence shown here is derived from an EMBL/GenBank/DDBJ whole genome shotgun (WGS) entry which is preliminary data.</text>
</comment>
<dbReference type="Proteomes" id="UP001139068">
    <property type="component" value="Unassembled WGS sequence"/>
</dbReference>
<gene>
    <name evidence="2" type="ORF">K9U37_12340</name>
</gene>
<reference evidence="2" key="1">
    <citation type="journal article" date="2022" name="ISME J.">
        <title>Identification of active gaseous-alkane degraders at natural gas seeps.</title>
        <authorList>
            <person name="Farhan Ul Haque M."/>
            <person name="Hernandez M."/>
            <person name="Crombie A.T."/>
            <person name="Murrell J.C."/>
        </authorList>
    </citation>
    <scope>NUCLEOTIDE SEQUENCE</scope>
    <source>
        <strain evidence="2">ANDR5</strain>
    </source>
</reference>
<accession>A0ABS9YWN1</accession>
<sequence length="70" mass="7829">MERPNTRNLDTSEQATSRKNRAPLSEDAIRTIAERSAAASMKLENRELPAYYVRPIRHGAGLFCSLEIGP</sequence>
<feature type="compositionally biased region" description="Polar residues" evidence="1">
    <location>
        <begin position="1"/>
        <end position="17"/>
    </location>
</feature>
<feature type="region of interest" description="Disordered" evidence="1">
    <location>
        <begin position="1"/>
        <end position="27"/>
    </location>
</feature>